<protein>
    <submittedName>
        <fullName evidence="2">Uncharacterized protein</fullName>
    </submittedName>
</protein>
<organism evidence="2 3">
    <name type="scientific">Calocera cornea HHB12733</name>
    <dbReference type="NCBI Taxonomy" id="1353952"/>
    <lineage>
        <taxon>Eukaryota</taxon>
        <taxon>Fungi</taxon>
        <taxon>Dikarya</taxon>
        <taxon>Basidiomycota</taxon>
        <taxon>Agaricomycotina</taxon>
        <taxon>Dacrymycetes</taxon>
        <taxon>Dacrymycetales</taxon>
        <taxon>Dacrymycetaceae</taxon>
        <taxon>Calocera</taxon>
    </lineage>
</organism>
<dbReference type="EMBL" id="KV423923">
    <property type="protein sequence ID" value="KZT61397.1"/>
    <property type="molecule type" value="Genomic_DNA"/>
</dbReference>
<gene>
    <name evidence="2" type="ORF">CALCODRAFT_479899</name>
</gene>
<keyword evidence="3" id="KW-1185">Reference proteome</keyword>
<name>A0A165J5F3_9BASI</name>
<dbReference type="AlphaFoldDB" id="A0A165J5F3"/>
<dbReference type="InParanoid" id="A0A165J5F3"/>
<evidence type="ECO:0000313" key="3">
    <source>
        <dbReference type="Proteomes" id="UP000076842"/>
    </source>
</evidence>
<dbReference type="OrthoDB" id="3360807at2759"/>
<reference evidence="2 3" key="1">
    <citation type="journal article" date="2016" name="Mol. Biol. Evol.">
        <title>Comparative Genomics of Early-Diverging Mushroom-Forming Fungi Provides Insights into the Origins of Lignocellulose Decay Capabilities.</title>
        <authorList>
            <person name="Nagy L.G."/>
            <person name="Riley R."/>
            <person name="Tritt A."/>
            <person name="Adam C."/>
            <person name="Daum C."/>
            <person name="Floudas D."/>
            <person name="Sun H."/>
            <person name="Yadav J.S."/>
            <person name="Pangilinan J."/>
            <person name="Larsson K.H."/>
            <person name="Matsuura K."/>
            <person name="Barry K."/>
            <person name="Labutti K."/>
            <person name="Kuo R."/>
            <person name="Ohm R.A."/>
            <person name="Bhattacharya S.S."/>
            <person name="Shirouzu T."/>
            <person name="Yoshinaga Y."/>
            <person name="Martin F.M."/>
            <person name="Grigoriev I.V."/>
            <person name="Hibbett D.S."/>
        </authorList>
    </citation>
    <scope>NUCLEOTIDE SEQUENCE [LARGE SCALE GENOMIC DNA]</scope>
    <source>
        <strain evidence="2 3">HHB12733</strain>
    </source>
</reference>
<sequence length="270" mass="28734">MSIIFNGVGGCQEWRISAIGSRTWTCTVALILPPHAGNLANLTDSELIGVLHHYLPPGAAPPEDGVYFITAKMATRSPAMVVGEGYTAEGFDFELDCLVMLPQELRKHDILPVPYISTAKKVAHLTCFFSEDGRFIKSVPRLNHGSFVHVTGVVTGVALPRQGSAADRLSIRILDLDFLSMASGVAPSPAPITPGKKSAFQWSQPSTGAPSHAPPIPQSPTPSGSLSQGSLQRIADDSSEQTVEEDATLDGQQNTSDATAGHPRKKSRRA</sequence>
<proteinExistence type="predicted"/>
<evidence type="ECO:0000313" key="2">
    <source>
        <dbReference type="EMBL" id="KZT61397.1"/>
    </source>
</evidence>
<feature type="compositionally biased region" description="Polar residues" evidence="1">
    <location>
        <begin position="200"/>
        <end position="209"/>
    </location>
</feature>
<feature type="compositionally biased region" description="Acidic residues" evidence="1">
    <location>
        <begin position="237"/>
        <end position="248"/>
    </location>
</feature>
<feature type="region of interest" description="Disordered" evidence="1">
    <location>
        <begin position="189"/>
        <end position="270"/>
    </location>
</feature>
<evidence type="ECO:0000256" key="1">
    <source>
        <dbReference type="SAM" id="MobiDB-lite"/>
    </source>
</evidence>
<feature type="compositionally biased region" description="Polar residues" evidence="1">
    <location>
        <begin position="221"/>
        <end position="231"/>
    </location>
</feature>
<dbReference type="Proteomes" id="UP000076842">
    <property type="component" value="Unassembled WGS sequence"/>
</dbReference>
<accession>A0A165J5F3</accession>